<name>A0ABW3IY05_9FLAO</name>
<sequence length="281" mass="32180">MKKIKYFILVKSIGFYLNILSYINPKKASVIAYQLFSEPRKGKLTKENLPKFLQNTSTEIIEYNNHQIQIYKWLGDDNVILLVHGWESNASRWKKMMPFLHQTGSTIIAIDAPAHGLSSGKEFNVPQYTEFIHATIQKYNPKTIIAHSIGGAASAFYLHKYPNSNLEKIVLLGSPSEMKIIIDNYINLLSLNSKISQYLKKQSEDRFNVKIDTFSVHLFSKNFSQKAYIAHDSHDKIVNVNEGIKISKTWTNAIYHETQGLGHSLHDEKLYTQITAFLLEA</sequence>
<dbReference type="EMBL" id="JBHTIZ010000005">
    <property type="protein sequence ID" value="MFD0983082.1"/>
    <property type="molecule type" value="Genomic_DNA"/>
</dbReference>
<organism evidence="2 3">
    <name type="scientific">Flavobacterium myungsuense</name>
    <dbReference type="NCBI Taxonomy" id="651823"/>
    <lineage>
        <taxon>Bacteria</taxon>
        <taxon>Pseudomonadati</taxon>
        <taxon>Bacteroidota</taxon>
        <taxon>Flavobacteriia</taxon>
        <taxon>Flavobacteriales</taxon>
        <taxon>Flavobacteriaceae</taxon>
        <taxon>Flavobacterium</taxon>
    </lineage>
</organism>
<evidence type="ECO:0000313" key="3">
    <source>
        <dbReference type="Proteomes" id="UP001597051"/>
    </source>
</evidence>
<keyword evidence="2" id="KW-0378">Hydrolase</keyword>
<feature type="domain" description="AB hydrolase-1" evidence="1">
    <location>
        <begin position="78"/>
        <end position="219"/>
    </location>
</feature>
<dbReference type="Gene3D" id="3.40.50.1820">
    <property type="entry name" value="alpha/beta hydrolase"/>
    <property type="match status" value="1"/>
</dbReference>
<protein>
    <submittedName>
        <fullName evidence="2">Alpha/beta hydrolase</fullName>
    </submittedName>
</protein>
<dbReference type="PANTHER" id="PTHR43689">
    <property type="entry name" value="HYDROLASE"/>
    <property type="match status" value="1"/>
</dbReference>
<proteinExistence type="predicted"/>
<dbReference type="InterPro" id="IPR000073">
    <property type="entry name" value="AB_hydrolase_1"/>
</dbReference>
<accession>A0ABW3IY05</accession>
<dbReference type="PANTHER" id="PTHR43689:SF8">
    <property type="entry name" value="ALPHA_BETA-HYDROLASES SUPERFAMILY PROTEIN"/>
    <property type="match status" value="1"/>
</dbReference>
<dbReference type="RefSeq" id="WP_379755236.1">
    <property type="nucleotide sequence ID" value="NZ_JBHSYB010000020.1"/>
</dbReference>
<gene>
    <name evidence="2" type="ORF">ACFQ0S_01205</name>
</gene>
<comment type="caution">
    <text evidence="2">The sequence shown here is derived from an EMBL/GenBank/DDBJ whole genome shotgun (WGS) entry which is preliminary data.</text>
</comment>
<dbReference type="Pfam" id="PF00561">
    <property type="entry name" value="Abhydrolase_1"/>
    <property type="match status" value="1"/>
</dbReference>
<dbReference type="GO" id="GO:0016787">
    <property type="term" value="F:hydrolase activity"/>
    <property type="evidence" value="ECO:0007669"/>
    <property type="project" value="UniProtKB-KW"/>
</dbReference>
<dbReference type="SUPFAM" id="SSF53474">
    <property type="entry name" value="alpha/beta-Hydrolases"/>
    <property type="match status" value="1"/>
</dbReference>
<dbReference type="InterPro" id="IPR029058">
    <property type="entry name" value="AB_hydrolase_fold"/>
</dbReference>
<keyword evidence="3" id="KW-1185">Reference proteome</keyword>
<dbReference type="Proteomes" id="UP001597051">
    <property type="component" value="Unassembled WGS sequence"/>
</dbReference>
<evidence type="ECO:0000313" key="2">
    <source>
        <dbReference type="EMBL" id="MFD0983082.1"/>
    </source>
</evidence>
<evidence type="ECO:0000259" key="1">
    <source>
        <dbReference type="Pfam" id="PF00561"/>
    </source>
</evidence>
<reference evidence="3" key="1">
    <citation type="journal article" date="2019" name="Int. J. Syst. Evol. Microbiol.">
        <title>The Global Catalogue of Microorganisms (GCM) 10K type strain sequencing project: providing services to taxonomists for standard genome sequencing and annotation.</title>
        <authorList>
            <consortium name="The Broad Institute Genomics Platform"/>
            <consortium name="The Broad Institute Genome Sequencing Center for Infectious Disease"/>
            <person name="Wu L."/>
            <person name="Ma J."/>
        </authorList>
    </citation>
    <scope>NUCLEOTIDE SEQUENCE [LARGE SCALE GENOMIC DNA]</scope>
    <source>
        <strain evidence="3">CECT 7649</strain>
    </source>
</reference>